<dbReference type="PANTHER" id="PTHR43236">
    <property type="entry name" value="ANTITOXIN HIGA1"/>
    <property type="match status" value="1"/>
</dbReference>
<name>Q2KV41_BORA1</name>
<dbReference type="CDD" id="cd00093">
    <property type="entry name" value="HTH_XRE"/>
    <property type="match status" value="1"/>
</dbReference>
<evidence type="ECO:0000313" key="2">
    <source>
        <dbReference type="EMBL" id="CAJ50555.1"/>
    </source>
</evidence>
<dbReference type="SUPFAM" id="SSF47413">
    <property type="entry name" value="lambda repressor-like DNA-binding domains"/>
    <property type="match status" value="1"/>
</dbReference>
<accession>Q2KV41</accession>
<protein>
    <submittedName>
        <fullName evidence="2">Transcriptional regulator</fullName>
    </submittedName>
</protein>
<feature type="non-terminal residue" evidence="2">
    <location>
        <position position="1"/>
    </location>
</feature>
<sequence length="111" mass="12026">VSRFSDRLRTARNTRGWTQKELAELSGLTPSAIGNYESGQRAQASASAMLKLAEVLGVSPGWLAQGDSPAPPPPAPWPFPSVPYSRYLQLKPQQRRQLEALIGAYIDSCSG</sequence>
<organism evidence="2 3">
    <name type="scientific">Bordetella avium (strain 197N)</name>
    <dbReference type="NCBI Taxonomy" id="360910"/>
    <lineage>
        <taxon>Bacteria</taxon>
        <taxon>Pseudomonadati</taxon>
        <taxon>Pseudomonadota</taxon>
        <taxon>Betaproteobacteria</taxon>
        <taxon>Burkholderiales</taxon>
        <taxon>Alcaligenaceae</taxon>
        <taxon>Bordetella</taxon>
    </lineage>
</organism>
<proteinExistence type="predicted"/>
<dbReference type="SMART" id="SM00530">
    <property type="entry name" value="HTH_XRE"/>
    <property type="match status" value="1"/>
</dbReference>
<dbReference type="Pfam" id="PF01381">
    <property type="entry name" value="HTH_3"/>
    <property type="match status" value="1"/>
</dbReference>
<gene>
    <name evidence="2" type="ordered locus">BAV2945</name>
</gene>
<dbReference type="PANTHER" id="PTHR43236:SF1">
    <property type="entry name" value="BLL7220 PROTEIN"/>
    <property type="match status" value="1"/>
</dbReference>
<dbReference type="Gene3D" id="1.10.260.40">
    <property type="entry name" value="lambda repressor-like DNA-binding domains"/>
    <property type="match status" value="1"/>
</dbReference>
<keyword evidence="3" id="KW-1185">Reference proteome</keyword>
<dbReference type="InterPro" id="IPR010982">
    <property type="entry name" value="Lambda_DNA-bd_dom_sf"/>
</dbReference>
<dbReference type="STRING" id="360910.BAV2945"/>
<dbReference type="KEGG" id="bav:BAV2945"/>
<feature type="domain" description="HTH cro/C1-type" evidence="1">
    <location>
        <begin position="8"/>
        <end position="63"/>
    </location>
</feature>
<dbReference type="Proteomes" id="UP000001977">
    <property type="component" value="Chromosome"/>
</dbReference>
<dbReference type="eggNOG" id="COG1396">
    <property type="taxonomic scope" value="Bacteria"/>
</dbReference>
<dbReference type="InterPro" id="IPR001387">
    <property type="entry name" value="Cro/C1-type_HTH"/>
</dbReference>
<dbReference type="GO" id="GO:0003677">
    <property type="term" value="F:DNA binding"/>
    <property type="evidence" value="ECO:0007669"/>
    <property type="project" value="InterPro"/>
</dbReference>
<dbReference type="HOGENOM" id="CLU_155736_0_0_4"/>
<dbReference type="AlphaFoldDB" id="Q2KV41"/>
<dbReference type="InterPro" id="IPR052345">
    <property type="entry name" value="Rad_response_metalloprotease"/>
</dbReference>
<dbReference type="EMBL" id="AM167904">
    <property type="protein sequence ID" value="CAJ50555.1"/>
    <property type="molecule type" value="Genomic_DNA"/>
</dbReference>
<dbReference type="PROSITE" id="PS50943">
    <property type="entry name" value="HTH_CROC1"/>
    <property type="match status" value="1"/>
</dbReference>
<reference evidence="2 3" key="1">
    <citation type="journal article" date="2006" name="J. Bacteriol.">
        <title>Comparison of the genome sequence of the poultry pathogen Bordetella avium with those of B. bronchiseptica, B. pertussis, and B. parapertussis reveals extensive diversity in surface structures associated with host interaction.</title>
        <authorList>
            <person name="Sebaihia M."/>
            <person name="Preston A."/>
            <person name="Maskell D.J."/>
            <person name="Kuzmiak H."/>
            <person name="Connell T.D."/>
            <person name="King N.D."/>
            <person name="Orndorff P.E."/>
            <person name="Miyamoto D.M."/>
            <person name="Thomson N.R."/>
            <person name="Harris D."/>
            <person name="Goble A."/>
            <person name="Lord A."/>
            <person name="Murphy L."/>
            <person name="Quail M.A."/>
            <person name="Rutter S."/>
            <person name="Squares R."/>
            <person name="Squares S."/>
            <person name="Woodward J."/>
            <person name="Parkhill J."/>
            <person name="Temple L.M."/>
        </authorList>
    </citation>
    <scope>NUCLEOTIDE SEQUENCE [LARGE SCALE GENOMIC DNA]</scope>
    <source>
        <strain evidence="2 3">197N</strain>
    </source>
</reference>
<evidence type="ECO:0000313" key="3">
    <source>
        <dbReference type="Proteomes" id="UP000001977"/>
    </source>
</evidence>
<evidence type="ECO:0000259" key="1">
    <source>
        <dbReference type="PROSITE" id="PS50943"/>
    </source>
</evidence>